<gene>
    <name evidence="4" type="ORF">ROHU_035221</name>
</gene>
<evidence type="ECO:0000313" key="4">
    <source>
        <dbReference type="EMBL" id="RXN35376.1"/>
    </source>
</evidence>
<feature type="domain" description="NADP-dependent oxidoreductase" evidence="3">
    <location>
        <begin position="27"/>
        <end position="258"/>
    </location>
</feature>
<organism evidence="4 5">
    <name type="scientific">Labeo rohita</name>
    <name type="common">Indian major carp</name>
    <name type="synonym">Cyprinus rohita</name>
    <dbReference type="NCBI Taxonomy" id="84645"/>
    <lineage>
        <taxon>Eukaryota</taxon>
        <taxon>Metazoa</taxon>
        <taxon>Chordata</taxon>
        <taxon>Craniata</taxon>
        <taxon>Vertebrata</taxon>
        <taxon>Euteleostomi</taxon>
        <taxon>Actinopterygii</taxon>
        <taxon>Neopterygii</taxon>
        <taxon>Teleostei</taxon>
        <taxon>Ostariophysi</taxon>
        <taxon>Cypriniformes</taxon>
        <taxon>Cyprinidae</taxon>
        <taxon>Labeoninae</taxon>
        <taxon>Labeonini</taxon>
        <taxon>Labeo</taxon>
    </lineage>
</organism>
<evidence type="ECO:0000256" key="1">
    <source>
        <dbReference type="ARBA" id="ARBA00007905"/>
    </source>
</evidence>
<dbReference type="FunFam" id="3.20.20.100:FF:000015">
    <property type="entry name" value="Oxidoreductase, aldo/keto reductase family"/>
    <property type="match status" value="2"/>
</dbReference>
<accession>A0A498NUN0</accession>
<comment type="caution">
    <text evidence="4">The sequence shown here is derived from an EMBL/GenBank/DDBJ whole genome shotgun (WGS) entry which is preliminary data.</text>
</comment>
<evidence type="ECO:0000256" key="2">
    <source>
        <dbReference type="ARBA" id="ARBA00023002"/>
    </source>
</evidence>
<proteinExistence type="evidence at protein level"/>
<dbReference type="AlphaFoldDB" id="A0A498NUN0"/>
<reference evidence="4 5" key="1">
    <citation type="submission" date="2018-03" db="EMBL/GenBank/DDBJ databases">
        <title>Draft genome sequence of Rohu Carp (Labeo rohita).</title>
        <authorList>
            <person name="Das P."/>
            <person name="Kushwaha B."/>
            <person name="Joshi C.G."/>
            <person name="Kumar D."/>
            <person name="Nagpure N.S."/>
            <person name="Sahoo L."/>
            <person name="Das S.P."/>
            <person name="Bit A."/>
            <person name="Patnaik S."/>
            <person name="Meher P.K."/>
            <person name="Jayasankar P."/>
            <person name="Koringa P.G."/>
            <person name="Patel N.V."/>
            <person name="Hinsu A.T."/>
            <person name="Kumar R."/>
            <person name="Pandey M."/>
            <person name="Agarwal S."/>
            <person name="Srivastava S."/>
            <person name="Singh M."/>
            <person name="Iquebal M.A."/>
            <person name="Jaiswal S."/>
            <person name="Angadi U.B."/>
            <person name="Kumar N."/>
            <person name="Raza M."/>
            <person name="Shah T.M."/>
            <person name="Rai A."/>
            <person name="Jena J.K."/>
        </authorList>
    </citation>
    <scope>NUCLEOTIDE SEQUENCE [LARGE SCALE GENOMIC DNA]</scope>
    <source>
        <strain evidence="4">DASCIFA01</strain>
        <tissue evidence="4">Testis</tissue>
    </source>
</reference>
<dbReference type="CDD" id="cd19135">
    <property type="entry name" value="AKR_CeZK1290-like"/>
    <property type="match status" value="2"/>
</dbReference>
<evidence type="ECO:0000259" key="3">
    <source>
        <dbReference type="Pfam" id="PF00248"/>
    </source>
</evidence>
<dbReference type="PANTHER" id="PTHR43827:SF10">
    <property type="entry name" value="ZGC:110366"/>
    <property type="match status" value="1"/>
</dbReference>
<keyword evidence="2" id="KW-0560">Oxidoreductase</keyword>
<dbReference type="InterPro" id="IPR023210">
    <property type="entry name" value="NADP_OxRdtase_dom"/>
</dbReference>
<dbReference type="STRING" id="84645.A0A498NUN0"/>
<keyword evidence="6" id="KW-1267">Proteomics identification</keyword>
<dbReference type="EMBL" id="QBIY01011128">
    <property type="protein sequence ID" value="RXN35376.1"/>
    <property type="molecule type" value="Genomic_DNA"/>
</dbReference>
<sequence length="469" mass="52692">MVTIPNSCTALSCPTVPLSNGRNIPILGLGTSHVGGYSHEAVLCALQECGIRHIDTSKRNGCEEALGKAVVDSGVPREELWLTSKLWPLDYGYQSAKQACRDSCARLGVDYLDLYLMHWPDCMIPGASNHEVRAETWRALEELYDEGLCRAIGVSNFLIRHLNELKDRGGIVPHVNQVEFHPFQQPLELVEYCRKENIVFEGYCPLAKGQALTHPTIMALAQKYGRSASQICIRWSIQNGVVTIPKSTKPERVHENCQECGIRHIDTAKRYGCEEALGKAVVDSGVPREELWLTTKLWPGDYGYQSAKQACRDSCARLGVDYLDLYLMHWPDCMIPGASNHEVRAETWRALEELYDEGLCRAIGVSNFLIRHLNELKDRGGIVPHVNQVEFHPFQQPLELVEYCRKENIVFEGYCPLAKGQALTHPTIMALAQKYGHSASQICIRWSIQNGVVTIPKSTKPERVHENCQ</sequence>
<dbReference type="Gene3D" id="3.20.20.100">
    <property type="entry name" value="NADP-dependent oxidoreductase domain"/>
    <property type="match status" value="2"/>
</dbReference>
<protein>
    <submittedName>
        <fullName evidence="4">Putative oxidoreductase ZK1290.5-like isoform X1</fullName>
    </submittedName>
</protein>
<evidence type="ECO:0000313" key="5">
    <source>
        <dbReference type="Proteomes" id="UP000290572"/>
    </source>
</evidence>
<dbReference type="InterPro" id="IPR036812">
    <property type="entry name" value="NAD(P)_OxRdtase_dom_sf"/>
</dbReference>
<dbReference type="SUPFAM" id="SSF51430">
    <property type="entry name" value="NAD(P)-linked oxidoreductase"/>
    <property type="match status" value="2"/>
</dbReference>
<dbReference type="PROSITE" id="PS00062">
    <property type="entry name" value="ALDOKETO_REDUCTASE_2"/>
    <property type="match status" value="2"/>
</dbReference>
<feature type="domain" description="NADP-dependent oxidoreductase" evidence="3">
    <location>
        <begin position="259"/>
        <end position="468"/>
    </location>
</feature>
<dbReference type="Proteomes" id="UP000290572">
    <property type="component" value="Unassembled WGS sequence"/>
</dbReference>
<comment type="similarity">
    <text evidence="1">Belongs to the aldo/keto reductase family.</text>
</comment>
<dbReference type="PANTHER" id="PTHR43827">
    <property type="entry name" value="2,5-DIKETO-D-GLUCONIC ACID REDUCTASE"/>
    <property type="match status" value="1"/>
</dbReference>
<dbReference type="GO" id="GO:0016491">
    <property type="term" value="F:oxidoreductase activity"/>
    <property type="evidence" value="ECO:0007669"/>
    <property type="project" value="UniProtKB-KW"/>
</dbReference>
<name>A0A498NUN0_LABRO</name>
<dbReference type="InterPro" id="IPR020471">
    <property type="entry name" value="AKR"/>
</dbReference>
<dbReference type="InterPro" id="IPR018170">
    <property type="entry name" value="Aldo/ket_reductase_CS"/>
</dbReference>
<keyword evidence="5" id="KW-1185">Reference proteome</keyword>
<evidence type="ECO:0007829" key="6">
    <source>
        <dbReference type="PeptideAtlas" id="A0A498NUN0"/>
    </source>
</evidence>
<dbReference type="PRINTS" id="PR00069">
    <property type="entry name" value="ALDKETRDTASE"/>
</dbReference>
<dbReference type="Pfam" id="PF00248">
    <property type="entry name" value="Aldo_ket_red"/>
    <property type="match status" value="2"/>
</dbReference>